<sequence length="273" mass="28573">MSGPGHVTASAGELAEALPRWVTLLRAPNPGPMTLDGTNTWLLRVPGAERGLVVDPGPEIAEHLAAIAERRPFTAILITHGHADHVEGAQALSTRLGGTPVLAADPRHGSPFDGLTPDGIAVEVLGTPGHTHDSVSFVVSHGDERVVLTGDTVLGRGTTVVAWPDGHLGDYLASLERLSAYRGVVALPGHGPALTDTGAAAAFYHAHRLARLDQVRDAVRAGATTAPEVVARVYADVDRSLWWAAEWSVRAQLDYLHGLDGEFPSGSAGLDPP</sequence>
<accession>A0AAE3ZS71</accession>
<dbReference type="GO" id="GO:0016787">
    <property type="term" value="F:hydrolase activity"/>
    <property type="evidence" value="ECO:0007669"/>
    <property type="project" value="UniProtKB-KW"/>
</dbReference>
<dbReference type="RefSeq" id="WP_310416246.1">
    <property type="nucleotide sequence ID" value="NZ_JAVDYC010000001.1"/>
</dbReference>
<evidence type="ECO:0000259" key="1">
    <source>
        <dbReference type="SMART" id="SM00849"/>
    </source>
</evidence>
<evidence type="ECO:0000313" key="3">
    <source>
        <dbReference type="Proteomes" id="UP001183629"/>
    </source>
</evidence>
<evidence type="ECO:0000313" key="2">
    <source>
        <dbReference type="EMBL" id="MDR7323795.1"/>
    </source>
</evidence>
<keyword evidence="2" id="KW-0378">Hydrolase</keyword>
<organism evidence="2 3">
    <name type="scientific">Catenuloplanes niger</name>
    <dbReference type="NCBI Taxonomy" id="587534"/>
    <lineage>
        <taxon>Bacteria</taxon>
        <taxon>Bacillati</taxon>
        <taxon>Actinomycetota</taxon>
        <taxon>Actinomycetes</taxon>
        <taxon>Micromonosporales</taxon>
        <taxon>Micromonosporaceae</taxon>
        <taxon>Catenuloplanes</taxon>
    </lineage>
</organism>
<dbReference type="InterPro" id="IPR050662">
    <property type="entry name" value="Sec-metab_biosynth-thioest"/>
</dbReference>
<gene>
    <name evidence="2" type="ORF">J2S44_004045</name>
</gene>
<feature type="domain" description="Metallo-beta-lactamase" evidence="1">
    <location>
        <begin position="37"/>
        <end position="190"/>
    </location>
</feature>
<dbReference type="PANTHER" id="PTHR23131:SF0">
    <property type="entry name" value="ENDORIBONUCLEASE LACTB2"/>
    <property type="match status" value="1"/>
</dbReference>
<proteinExistence type="predicted"/>
<dbReference type="InterPro" id="IPR036388">
    <property type="entry name" value="WH-like_DNA-bd_sf"/>
</dbReference>
<protein>
    <submittedName>
        <fullName evidence="2">Glyoxylase-like metal-dependent hydrolase (Beta-lactamase superfamily II)</fullName>
    </submittedName>
</protein>
<dbReference type="Gene3D" id="3.60.15.10">
    <property type="entry name" value="Ribonuclease Z/Hydroxyacylglutathione hydrolase-like"/>
    <property type="match status" value="1"/>
</dbReference>
<dbReference type="InterPro" id="IPR036866">
    <property type="entry name" value="RibonucZ/Hydroxyglut_hydro"/>
</dbReference>
<keyword evidence="3" id="KW-1185">Reference proteome</keyword>
<comment type="caution">
    <text evidence="2">The sequence shown here is derived from an EMBL/GenBank/DDBJ whole genome shotgun (WGS) entry which is preliminary data.</text>
</comment>
<reference evidence="2 3" key="1">
    <citation type="submission" date="2023-07" db="EMBL/GenBank/DDBJ databases">
        <title>Sequencing the genomes of 1000 actinobacteria strains.</title>
        <authorList>
            <person name="Klenk H.-P."/>
        </authorList>
    </citation>
    <scope>NUCLEOTIDE SEQUENCE [LARGE SCALE GENOMIC DNA]</scope>
    <source>
        <strain evidence="2 3">DSM 44711</strain>
    </source>
</reference>
<name>A0AAE3ZS71_9ACTN</name>
<dbReference type="PANTHER" id="PTHR23131">
    <property type="entry name" value="ENDORIBONUCLEASE LACTB2"/>
    <property type="match status" value="1"/>
</dbReference>
<dbReference type="SUPFAM" id="SSF56281">
    <property type="entry name" value="Metallo-hydrolase/oxidoreductase"/>
    <property type="match status" value="1"/>
</dbReference>
<dbReference type="AlphaFoldDB" id="A0AAE3ZS71"/>
<dbReference type="SMART" id="SM00849">
    <property type="entry name" value="Lactamase_B"/>
    <property type="match status" value="1"/>
</dbReference>
<dbReference type="InterPro" id="IPR001279">
    <property type="entry name" value="Metallo-B-lactamas"/>
</dbReference>
<dbReference type="Proteomes" id="UP001183629">
    <property type="component" value="Unassembled WGS sequence"/>
</dbReference>
<dbReference type="CDD" id="cd16278">
    <property type="entry name" value="metallo-hydrolase-like_MBL-fold"/>
    <property type="match status" value="1"/>
</dbReference>
<dbReference type="EMBL" id="JAVDYC010000001">
    <property type="protein sequence ID" value="MDR7323795.1"/>
    <property type="molecule type" value="Genomic_DNA"/>
</dbReference>
<dbReference type="Pfam" id="PF17778">
    <property type="entry name" value="WHD_BLACT"/>
    <property type="match status" value="1"/>
</dbReference>
<dbReference type="Pfam" id="PF00753">
    <property type="entry name" value="Lactamase_B"/>
    <property type="match status" value="2"/>
</dbReference>
<dbReference type="Gene3D" id="1.10.10.10">
    <property type="entry name" value="Winged helix-like DNA-binding domain superfamily/Winged helix DNA-binding domain"/>
    <property type="match status" value="1"/>
</dbReference>
<dbReference type="InterPro" id="IPR041516">
    <property type="entry name" value="LACTB2_WH"/>
</dbReference>